<organism evidence="4 5">
    <name type="scientific">Vagococcus vulneris</name>
    <dbReference type="NCBI Taxonomy" id="1977869"/>
    <lineage>
        <taxon>Bacteria</taxon>
        <taxon>Bacillati</taxon>
        <taxon>Bacillota</taxon>
        <taxon>Bacilli</taxon>
        <taxon>Lactobacillales</taxon>
        <taxon>Enterococcaceae</taxon>
        <taxon>Vagococcus</taxon>
    </lineage>
</organism>
<comment type="caution">
    <text evidence="4">The sequence shown here is derived from an EMBL/GenBank/DDBJ whole genome shotgun (WGS) entry which is preliminary data.</text>
</comment>
<name>A0A429ZWC4_9ENTE</name>
<evidence type="ECO:0000313" key="4">
    <source>
        <dbReference type="EMBL" id="RST98077.1"/>
    </source>
</evidence>
<keyword evidence="4" id="KW-0808">Transferase</keyword>
<evidence type="ECO:0000259" key="3">
    <source>
        <dbReference type="Pfam" id="PF00266"/>
    </source>
</evidence>
<dbReference type="PANTHER" id="PTHR11601:SF50">
    <property type="entry name" value="CYSTEINE DESULFURASE ISCS 2-RELATED"/>
    <property type="match status" value="1"/>
</dbReference>
<keyword evidence="5" id="KW-1185">Reference proteome</keyword>
<comment type="cofactor">
    <cofactor evidence="1">
        <name>pyridoxal 5'-phosphate</name>
        <dbReference type="ChEBI" id="CHEBI:597326"/>
    </cofactor>
</comment>
<dbReference type="InterPro" id="IPR016454">
    <property type="entry name" value="Cysteine_dSase"/>
</dbReference>
<evidence type="ECO:0000256" key="2">
    <source>
        <dbReference type="ARBA" id="ARBA00022898"/>
    </source>
</evidence>
<gene>
    <name evidence="4" type="ORF">CBF37_09245</name>
</gene>
<dbReference type="InterPro" id="IPR015424">
    <property type="entry name" value="PyrdxlP-dep_Trfase"/>
</dbReference>
<dbReference type="PANTHER" id="PTHR11601">
    <property type="entry name" value="CYSTEINE DESULFURYLASE FAMILY MEMBER"/>
    <property type="match status" value="1"/>
</dbReference>
<evidence type="ECO:0000313" key="5">
    <source>
        <dbReference type="Proteomes" id="UP000287857"/>
    </source>
</evidence>
<dbReference type="Gene3D" id="3.90.1150.10">
    <property type="entry name" value="Aspartate Aminotransferase, domain 1"/>
    <property type="match status" value="1"/>
</dbReference>
<dbReference type="GO" id="GO:0008483">
    <property type="term" value="F:transaminase activity"/>
    <property type="evidence" value="ECO:0007669"/>
    <property type="project" value="UniProtKB-KW"/>
</dbReference>
<dbReference type="Proteomes" id="UP000287857">
    <property type="component" value="Unassembled WGS sequence"/>
</dbReference>
<dbReference type="Gene3D" id="1.10.260.50">
    <property type="match status" value="1"/>
</dbReference>
<dbReference type="Pfam" id="PF00266">
    <property type="entry name" value="Aminotran_5"/>
    <property type="match status" value="1"/>
</dbReference>
<evidence type="ECO:0000256" key="1">
    <source>
        <dbReference type="ARBA" id="ARBA00001933"/>
    </source>
</evidence>
<accession>A0A429ZWC4</accession>
<proteinExistence type="predicted"/>
<dbReference type="AlphaFoldDB" id="A0A429ZWC4"/>
<dbReference type="EMBL" id="NGJS01000014">
    <property type="protein sequence ID" value="RST98077.1"/>
    <property type="molecule type" value="Genomic_DNA"/>
</dbReference>
<protein>
    <submittedName>
        <fullName evidence="4">Aminotransferase</fullName>
    </submittedName>
</protein>
<sequence length="384" mass="42144">MIYFDNSATTKIDASVLDTYMKTSQRFIGNPSSLHRLGEQSHVLLEKARLQVADSLSVSPEEIYFTSGGTEGNNWVIKGTAMEKGSFGKHMIVSSVEHGSVKKTAQQLEKFGFDISIAPVTKEGVVDVEALRALIRPDTILVSIMAVNNEMGARQPIKDISEMLTEFPSIHFHVDAVQAIGKVPIDSWLTERVNFATFSAHKFHGPKGTGFIYWKKGTKLTSLLTGGGQEKGQRSGTENLAGIVSMSRAVRLAMTDFLMKEEHMRRLKEYVADSLSMYPQVSIYSNADKNLSAPHIVCFGIQGIKGEVLVHALEDKEIFISTTSACSSKKKNSGGGTLNAMGISGDKAETAVRISFDEKNTMSEVEQFLIVFKQMLGKFSKISK</sequence>
<dbReference type="RefSeq" id="WP_125984464.1">
    <property type="nucleotide sequence ID" value="NZ_NGJS01000014.1"/>
</dbReference>
<feature type="domain" description="Aminotransferase class V" evidence="3">
    <location>
        <begin position="2"/>
        <end position="368"/>
    </location>
</feature>
<dbReference type="InterPro" id="IPR015422">
    <property type="entry name" value="PyrdxlP-dep_Trfase_small"/>
</dbReference>
<dbReference type="InterPro" id="IPR015421">
    <property type="entry name" value="PyrdxlP-dep_Trfase_major"/>
</dbReference>
<dbReference type="Gene3D" id="3.40.640.10">
    <property type="entry name" value="Type I PLP-dependent aspartate aminotransferase-like (Major domain)"/>
    <property type="match status" value="1"/>
</dbReference>
<keyword evidence="4" id="KW-0032">Aminotransferase</keyword>
<dbReference type="OrthoDB" id="9808002at2"/>
<dbReference type="InterPro" id="IPR000192">
    <property type="entry name" value="Aminotrans_V_dom"/>
</dbReference>
<dbReference type="SUPFAM" id="SSF53383">
    <property type="entry name" value="PLP-dependent transferases"/>
    <property type="match status" value="1"/>
</dbReference>
<reference evidence="4 5" key="1">
    <citation type="submission" date="2017-05" db="EMBL/GenBank/DDBJ databases">
        <title>Vagococcus spp. assemblies.</title>
        <authorList>
            <person name="Gulvik C.A."/>
        </authorList>
    </citation>
    <scope>NUCLEOTIDE SEQUENCE [LARGE SCALE GENOMIC DNA]</scope>
    <source>
        <strain evidence="4 5">SS1995</strain>
    </source>
</reference>
<dbReference type="PIRSF" id="PIRSF005572">
    <property type="entry name" value="NifS"/>
    <property type="match status" value="1"/>
</dbReference>
<keyword evidence="2" id="KW-0663">Pyridoxal phosphate</keyword>